<dbReference type="InterPro" id="IPR007076">
    <property type="entry name" value="TfoX_N"/>
</dbReference>
<dbReference type="PANTHER" id="PTHR36121">
    <property type="entry name" value="PROTEIN SXY"/>
    <property type="match status" value="1"/>
</dbReference>
<gene>
    <name evidence="3" type="ORF">ARN_16080</name>
</gene>
<dbReference type="EMBL" id="FN545192">
    <property type="protein sequence ID" value="CBA73072.1"/>
    <property type="molecule type" value="Genomic_DNA"/>
</dbReference>
<dbReference type="InterPro" id="IPR026256">
    <property type="entry name" value="TfoX-like_gammaprotbact"/>
</dbReference>
<dbReference type="InterPro" id="IPR007077">
    <property type="entry name" value="TfoX_C"/>
</dbReference>
<reference evidence="3" key="1">
    <citation type="journal article" date="2010" name="Insect Mol. Biol.">
        <title>The draft genome sequence of Arsenophonus nasoniae, son-killer bacterium of Nasonia vitripennis, reveals genes associated with virulence and symbiosis.</title>
        <authorList>
            <person name="Wilkes T."/>
            <person name="Darby A.C."/>
            <person name="Choi J."/>
            <person name="Colborne J.K."/>
            <person name="Werren J.H."/>
            <person name="Hurst G.D.D."/>
        </authorList>
    </citation>
    <scope>NUCLEOTIDE SEQUENCE</scope>
</reference>
<proteinExistence type="predicted"/>
<evidence type="ECO:0000259" key="1">
    <source>
        <dbReference type="Pfam" id="PF04993"/>
    </source>
</evidence>
<sequence length="209" mass="23994">MCAFTWRVAIMLLFDSCFSCLQGLMENYGHIKQKPHFGGYRILVNHVIIGQVLDGKFYLRGCLFAELQFEVSGLQKLVYTKKGVPLILKYFFINEMLWNDNLLLCYYIDLAYKAAVEELSQKQLLHIRIKDLPNMNMSIERALGKVGITDVGYLKMLGAKACYLKLRQKKVNLSIKLLFELAGAIEGYHIAVLPESIKIELITWFNSLT</sequence>
<dbReference type="Pfam" id="PF04994">
    <property type="entry name" value="TfoX_C"/>
    <property type="match status" value="1"/>
</dbReference>
<dbReference type="Pfam" id="PF04993">
    <property type="entry name" value="TfoX_N"/>
    <property type="match status" value="1"/>
</dbReference>
<dbReference type="InterPro" id="IPR047525">
    <property type="entry name" value="TfoX-like"/>
</dbReference>
<protein>
    <recommendedName>
        <fullName evidence="4">DNA transformation protein TfoX</fullName>
    </recommendedName>
</protein>
<accession>D2TZJ0</accession>
<dbReference type="Gene3D" id="3.30.1460.30">
    <property type="entry name" value="YgaC/TfoX-N like chaperone"/>
    <property type="match status" value="1"/>
</dbReference>
<evidence type="ECO:0008006" key="4">
    <source>
        <dbReference type="Google" id="ProtNLM"/>
    </source>
</evidence>
<dbReference type="SUPFAM" id="SSF159894">
    <property type="entry name" value="YgaC/TfoX-N like"/>
    <property type="match status" value="1"/>
</dbReference>
<dbReference type="PANTHER" id="PTHR36121:SF1">
    <property type="entry name" value="PROTEIN SXY"/>
    <property type="match status" value="1"/>
</dbReference>
<dbReference type="Gene3D" id="1.10.150.20">
    <property type="entry name" value="5' to 3' exonuclease, C-terminal subdomain"/>
    <property type="match status" value="1"/>
</dbReference>
<organism evidence="3">
    <name type="scientific">Arsenophonus nasoniae</name>
    <name type="common">son-killer infecting Nasonia vitripennis</name>
    <dbReference type="NCBI Taxonomy" id="638"/>
    <lineage>
        <taxon>Bacteria</taxon>
        <taxon>Pseudomonadati</taxon>
        <taxon>Pseudomonadota</taxon>
        <taxon>Gammaproteobacteria</taxon>
        <taxon>Enterobacterales</taxon>
        <taxon>Morganellaceae</taxon>
        <taxon>Arsenophonus</taxon>
    </lineage>
</organism>
<evidence type="ECO:0000313" key="3">
    <source>
        <dbReference type="EMBL" id="CBA73072.1"/>
    </source>
</evidence>
<evidence type="ECO:0000259" key="2">
    <source>
        <dbReference type="Pfam" id="PF04994"/>
    </source>
</evidence>
<name>D2TZJ0_9GAMM</name>
<feature type="domain" description="TfoX N-terminal" evidence="1">
    <location>
        <begin position="25"/>
        <end position="115"/>
    </location>
</feature>
<dbReference type="AlphaFoldDB" id="D2TZJ0"/>
<dbReference type="GO" id="GO:0030420">
    <property type="term" value="P:establishment of competence for transformation"/>
    <property type="evidence" value="ECO:0007669"/>
    <property type="project" value="InterPro"/>
</dbReference>
<feature type="domain" description="TfoX C-terminal" evidence="2">
    <location>
        <begin position="128"/>
        <end position="204"/>
    </location>
</feature>
<dbReference type="PIRSF" id="PIRSF028788">
    <property type="entry name" value="TfoX_Sxy"/>
    <property type="match status" value="1"/>
</dbReference>